<dbReference type="Proteomes" id="UP000040453">
    <property type="component" value="Unassembled WGS sequence"/>
</dbReference>
<dbReference type="OrthoDB" id="2353585at2"/>
<dbReference type="RefSeq" id="WP_042533401.1">
    <property type="nucleotide sequence ID" value="NZ_CAXOIH010000023.1"/>
</dbReference>
<evidence type="ECO:0000313" key="3">
    <source>
        <dbReference type="Proteomes" id="UP000040453"/>
    </source>
</evidence>
<feature type="coiled-coil region" evidence="1">
    <location>
        <begin position="71"/>
        <end position="98"/>
    </location>
</feature>
<evidence type="ECO:0008006" key="4">
    <source>
        <dbReference type="Google" id="ProtNLM"/>
    </source>
</evidence>
<name>A0A0A1MJ82_9BACI</name>
<keyword evidence="1" id="KW-0175">Coiled coil</keyword>
<evidence type="ECO:0000256" key="1">
    <source>
        <dbReference type="SAM" id="Coils"/>
    </source>
</evidence>
<gene>
    <name evidence="2" type="ORF">BN997_03039</name>
</gene>
<accession>A0A0A1MJ82</accession>
<dbReference type="EMBL" id="CDGG01000001">
    <property type="protein sequence ID" value="CEI83148.1"/>
    <property type="molecule type" value="Genomic_DNA"/>
</dbReference>
<dbReference type="STRING" id="545501.BN997_03039"/>
<reference evidence="2 3" key="1">
    <citation type="submission" date="2014-11" db="EMBL/GenBank/DDBJ databases">
        <authorList>
            <person name="Urmite Genomes Urmite Genomes"/>
        </authorList>
    </citation>
    <scope>NUCLEOTIDE SEQUENCE [LARGE SCALE GENOMIC DNA]</scope>
    <source>
        <strain evidence="2 3">Oc5</strain>
    </source>
</reference>
<proteinExistence type="predicted"/>
<protein>
    <recommendedName>
        <fullName evidence="4">YtxH-like protein</fullName>
    </recommendedName>
</protein>
<organism evidence="2 3">
    <name type="scientific">Oceanobacillus oncorhynchi</name>
    <dbReference type="NCBI Taxonomy" id="545501"/>
    <lineage>
        <taxon>Bacteria</taxon>
        <taxon>Bacillati</taxon>
        <taxon>Bacillota</taxon>
        <taxon>Bacilli</taxon>
        <taxon>Bacillales</taxon>
        <taxon>Bacillaceae</taxon>
        <taxon>Oceanobacillus</taxon>
    </lineage>
</organism>
<evidence type="ECO:0000313" key="2">
    <source>
        <dbReference type="EMBL" id="CEI83148.1"/>
    </source>
</evidence>
<dbReference type="AlphaFoldDB" id="A0A0A1MJ82"/>
<sequence length="98" mass="10354">MGKRKIILGVVAGAVAGGAVALLDKEARSYACGKVKEVKSASSYYISNPSEAIQGLQSTVDKVNEAFESGSANAMNALEQVEQTLDKVTNKFSNKEIE</sequence>
<keyword evidence="3" id="KW-1185">Reference proteome</keyword>